<evidence type="ECO:0000259" key="1">
    <source>
        <dbReference type="Pfam" id="PF05685"/>
    </source>
</evidence>
<dbReference type="Pfam" id="PF05685">
    <property type="entry name" value="Uma2"/>
    <property type="match status" value="1"/>
</dbReference>
<dbReference type="CDD" id="cd06260">
    <property type="entry name" value="DUF820-like"/>
    <property type="match status" value="1"/>
</dbReference>
<keyword evidence="2" id="KW-0540">Nuclease</keyword>
<gene>
    <name evidence="2" type="ORF">HNR07_006146</name>
</gene>
<dbReference type="Proteomes" id="UP000579647">
    <property type="component" value="Unassembled WGS sequence"/>
</dbReference>
<reference evidence="2 3" key="1">
    <citation type="submission" date="2020-08" db="EMBL/GenBank/DDBJ databases">
        <title>Sequencing the genomes of 1000 actinobacteria strains.</title>
        <authorList>
            <person name="Klenk H.-P."/>
        </authorList>
    </citation>
    <scope>NUCLEOTIDE SEQUENCE [LARGE SCALE GENOMIC DNA]</scope>
    <source>
        <strain evidence="2 3">DSM 44598</strain>
    </source>
</reference>
<dbReference type="GO" id="GO:0004519">
    <property type="term" value="F:endonuclease activity"/>
    <property type="evidence" value="ECO:0007669"/>
    <property type="project" value="UniProtKB-KW"/>
</dbReference>
<dbReference type="InterPro" id="IPR008538">
    <property type="entry name" value="Uma2"/>
</dbReference>
<protein>
    <submittedName>
        <fullName evidence="2">Uma2 family endonuclease</fullName>
    </submittedName>
</protein>
<sequence length="194" mass="22226">MAEPLPDWFMPPAEGWTADDMDHLPPEAPRMELIDGAPIVMSPQSRFHSRVIRRLTNALEEQAPAGLMADEELTTTLDKHQRPEPDIVVYKDREAEQEDWYEATSIPPEDVVLVVEVESPESVFRDREVKPGKYAAAGIPHFWRVVWENGRAVVHVYELDATTRGYVAMGIFRDRLELQVPFPIEVNLKKLVRN</sequence>
<dbReference type="InterPro" id="IPR012296">
    <property type="entry name" value="Nuclease_put_TT1808"/>
</dbReference>
<dbReference type="EMBL" id="JACHDO010000001">
    <property type="protein sequence ID" value="MBB5495009.1"/>
    <property type="molecule type" value="Genomic_DNA"/>
</dbReference>
<dbReference type="Gene3D" id="3.90.1570.10">
    <property type="entry name" value="tt1808, chain A"/>
    <property type="match status" value="1"/>
</dbReference>
<name>A0A840WDD4_9ACTN</name>
<accession>A0A840WDD4</accession>
<dbReference type="PANTHER" id="PTHR35400:SF3">
    <property type="entry name" value="SLL1072 PROTEIN"/>
    <property type="match status" value="1"/>
</dbReference>
<dbReference type="SUPFAM" id="SSF52980">
    <property type="entry name" value="Restriction endonuclease-like"/>
    <property type="match status" value="1"/>
</dbReference>
<comment type="caution">
    <text evidence="2">The sequence shown here is derived from an EMBL/GenBank/DDBJ whole genome shotgun (WGS) entry which is preliminary data.</text>
</comment>
<evidence type="ECO:0000313" key="2">
    <source>
        <dbReference type="EMBL" id="MBB5495009.1"/>
    </source>
</evidence>
<keyword evidence="3" id="KW-1185">Reference proteome</keyword>
<dbReference type="AlphaFoldDB" id="A0A840WDD4"/>
<keyword evidence="2" id="KW-0378">Hydrolase</keyword>
<evidence type="ECO:0000313" key="3">
    <source>
        <dbReference type="Proteomes" id="UP000579647"/>
    </source>
</evidence>
<dbReference type="InterPro" id="IPR011335">
    <property type="entry name" value="Restrct_endonuc-II-like"/>
</dbReference>
<dbReference type="RefSeq" id="WP_184369281.1">
    <property type="nucleotide sequence ID" value="NZ_BAAAKM010000049.1"/>
</dbReference>
<feature type="domain" description="Putative restriction endonuclease" evidence="1">
    <location>
        <begin position="19"/>
        <end position="186"/>
    </location>
</feature>
<organism evidence="2 3">
    <name type="scientific">Nocardiopsis metallicus</name>
    <dbReference type="NCBI Taxonomy" id="179819"/>
    <lineage>
        <taxon>Bacteria</taxon>
        <taxon>Bacillati</taxon>
        <taxon>Actinomycetota</taxon>
        <taxon>Actinomycetes</taxon>
        <taxon>Streptosporangiales</taxon>
        <taxon>Nocardiopsidaceae</taxon>
        <taxon>Nocardiopsis</taxon>
    </lineage>
</organism>
<proteinExistence type="predicted"/>
<keyword evidence="2" id="KW-0255">Endonuclease</keyword>
<dbReference type="PANTHER" id="PTHR35400">
    <property type="entry name" value="SLR1083 PROTEIN"/>
    <property type="match status" value="1"/>
</dbReference>